<name>A0A7I9WPK0_9MYCO</name>
<keyword evidence="1" id="KW-1133">Transmembrane helix</keyword>
<dbReference type="EMBL" id="BLKT01000003">
    <property type="protein sequence ID" value="GFG59157.1"/>
    <property type="molecule type" value="Genomic_DNA"/>
</dbReference>
<dbReference type="Proteomes" id="UP000465241">
    <property type="component" value="Unassembled WGS sequence"/>
</dbReference>
<sequence length="270" mass="30180">MAISAGAIWWGLAAPPGDFLLNVLAALALLGPGLVITNVLVARVDSLRAKEEAETRTAPLLYLLLLHFNEFILMGNDYLEMITAEIQRKNPQATGFAPMEMADTLPDALSKIGLMNSSVTYLDAYPPPGIDSRRLPLLKSLEFPDARAVLHVVERIDRDIPMPLAMFAAQKMVTWSERVGLDFYDRRKNMRIFDPNPWVYVLLEPTKVGFAEIGAYAYPPDGSDSHEERYVDIVKYAECLMTTFARAEMLLKLILSEVPKENLPEQLNVA</sequence>
<feature type="transmembrane region" description="Helical" evidence="1">
    <location>
        <begin position="19"/>
        <end position="41"/>
    </location>
</feature>
<keyword evidence="1" id="KW-0812">Transmembrane</keyword>
<gene>
    <name evidence="2" type="ORF">MMUR_32930</name>
</gene>
<keyword evidence="3" id="KW-1185">Reference proteome</keyword>
<evidence type="ECO:0000313" key="3">
    <source>
        <dbReference type="Proteomes" id="UP000465241"/>
    </source>
</evidence>
<evidence type="ECO:0000313" key="2">
    <source>
        <dbReference type="EMBL" id="GFG59157.1"/>
    </source>
</evidence>
<proteinExistence type="predicted"/>
<protein>
    <submittedName>
        <fullName evidence="2">Uncharacterized protein</fullName>
    </submittedName>
</protein>
<evidence type="ECO:0000256" key="1">
    <source>
        <dbReference type="SAM" id="Phobius"/>
    </source>
</evidence>
<keyword evidence="1" id="KW-0472">Membrane</keyword>
<accession>A0A7I9WPK0</accession>
<comment type="caution">
    <text evidence="2">The sequence shown here is derived from an EMBL/GenBank/DDBJ whole genome shotgun (WGS) entry which is preliminary data.</text>
</comment>
<dbReference type="RefSeq" id="WP_193489764.1">
    <property type="nucleotide sequence ID" value="NZ_BAAAMC010000018.1"/>
</dbReference>
<organism evidence="2 3">
    <name type="scientific">Mycolicibacterium murale</name>
    <dbReference type="NCBI Taxonomy" id="182220"/>
    <lineage>
        <taxon>Bacteria</taxon>
        <taxon>Bacillati</taxon>
        <taxon>Actinomycetota</taxon>
        <taxon>Actinomycetes</taxon>
        <taxon>Mycobacteriales</taxon>
        <taxon>Mycobacteriaceae</taxon>
        <taxon>Mycolicibacterium</taxon>
    </lineage>
</organism>
<dbReference type="AlphaFoldDB" id="A0A7I9WPK0"/>
<reference evidence="2 3" key="1">
    <citation type="journal article" date="2019" name="Emerg. Microbes Infect.">
        <title>Comprehensive subspecies identification of 175 nontuberculous mycobacteria species based on 7547 genomic profiles.</title>
        <authorList>
            <person name="Matsumoto Y."/>
            <person name="Kinjo T."/>
            <person name="Motooka D."/>
            <person name="Nabeya D."/>
            <person name="Jung N."/>
            <person name="Uechi K."/>
            <person name="Horii T."/>
            <person name="Iida T."/>
            <person name="Fujita J."/>
            <person name="Nakamura S."/>
        </authorList>
    </citation>
    <scope>NUCLEOTIDE SEQUENCE [LARGE SCALE GENOMIC DNA]</scope>
    <source>
        <strain evidence="2 3">JCM 13392</strain>
    </source>
</reference>